<protein>
    <submittedName>
        <fullName evidence="2">Phage portal protein</fullName>
    </submittedName>
</protein>
<sequence length="451" mass="51295">MTDCQIDENNVFTYPRDQDITGEDLNTFIKANIAIETYNKNEQMYKGHYAIADQQKKPLNKPDNRIAINFAKYLVNVFNGFFAGVPPTITSTDDEQNDKLQAFNNRNSLPPMVLKLAKESSKYGRVYAFLYRDEEQQLNIAMSKPQTSFMVYDTSVGHKPLYFVRYYKDDDGIHGECWSDKECQYFNDEKFAESESHPFAAVPAVEFIENDERLPLFDESAVSIMDGINNAMSQKANDVEAIADAYLFFKGGELDEQTIQGMQDNRVIANTAENGDAKFLERPNGDGTQENLIDRLTRYLFQTTMVTNLDDVNATGNDQSGYSIELKMQGMRSLASVKEQEFTASLRELYRIVFNVEDLKVAVVQGTDQLTPLDNIKFQFTRNLPKNVEVEATIASTLEGIVSKETQLKALPSLVDSPREEIEQMQKEQTEQLNNAVKNSQALKRDDNDEE</sequence>
<evidence type="ECO:0000313" key="3">
    <source>
        <dbReference type="Proteomes" id="UP000707535"/>
    </source>
</evidence>
<accession>A0A921F6P3</accession>
<gene>
    <name evidence="2" type="ORF">K8V00_01805</name>
</gene>
<organism evidence="2 3">
    <name type="scientific">Ligilactobacillus acidipiscis</name>
    <dbReference type="NCBI Taxonomy" id="89059"/>
    <lineage>
        <taxon>Bacteria</taxon>
        <taxon>Bacillati</taxon>
        <taxon>Bacillota</taxon>
        <taxon>Bacilli</taxon>
        <taxon>Lactobacillales</taxon>
        <taxon>Lactobacillaceae</taxon>
        <taxon>Ligilactobacillus</taxon>
    </lineage>
</organism>
<dbReference type="InterPro" id="IPR006428">
    <property type="entry name" value="Portal_SPP1-type"/>
</dbReference>
<evidence type="ECO:0000313" key="2">
    <source>
        <dbReference type="EMBL" id="HJE96331.1"/>
    </source>
</evidence>
<name>A0A921F6P3_9LACO</name>
<comment type="caution">
    <text evidence="2">The sequence shown here is derived from an EMBL/GenBank/DDBJ whole genome shotgun (WGS) entry which is preliminary data.</text>
</comment>
<dbReference type="NCBIfam" id="TIGR01538">
    <property type="entry name" value="portal_SPP1"/>
    <property type="match status" value="1"/>
</dbReference>
<reference evidence="2" key="2">
    <citation type="submission" date="2021-09" db="EMBL/GenBank/DDBJ databases">
        <authorList>
            <person name="Gilroy R."/>
        </authorList>
    </citation>
    <scope>NUCLEOTIDE SEQUENCE</scope>
    <source>
        <strain evidence="2">CHK174-6876</strain>
    </source>
</reference>
<dbReference type="Pfam" id="PF05133">
    <property type="entry name" value="SPP1_portal"/>
    <property type="match status" value="1"/>
</dbReference>
<dbReference type="EMBL" id="DYXG01000018">
    <property type="protein sequence ID" value="HJE96331.1"/>
    <property type="molecule type" value="Genomic_DNA"/>
</dbReference>
<dbReference type="InterPro" id="IPR021145">
    <property type="entry name" value="Portal_protein_SPP1_Gp6-like"/>
</dbReference>
<feature type="region of interest" description="Disordered" evidence="1">
    <location>
        <begin position="420"/>
        <end position="451"/>
    </location>
</feature>
<feature type="compositionally biased region" description="Basic and acidic residues" evidence="1">
    <location>
        <begin position="420"/>
        <end position="430"/>
    </location>
</feature>
<proteinExistence type="predicted"/>
<feature type="compositionally biased region" description="Polar residues" evidence="1">
    <location>
        <begin position="431"/>
        <end position="442"/>
    </location>
</feature>
<dbReference type="AlphaFoldDB" id="A0A921F6P3"/>
<dbReference type="Proteomes" id="UP000707535">
    <property type="component" value="Unassembled WGS sequence"/>
</dbReference>
<evidence type="ECO:0000256" key="1">
    <source>
        <dbReference type="SAM" id="MobiDB-lite"/>
    </source>
</evidence>
<reference evidence="2" key="1">
    <citation type="journal article" date="2021" name="PeerJ">
        <title>Extensive microbial diversity within the chicken gut microbiome revealed by metagenomics and culture.</title>
        <authorList>
            <person name="Gilroy R."/>
            <person name="Ravi A."/>
            <person name="Getino M."/>
            <person name="Pursley I."/>
            <person name="Horton D.L."/>
            <person name="Alikhan N.F."/>
            <person name="Baker D."/>
            <person name="Gharbi K."/>
            <person name="Hall N."/>
            <person name="Watson M."/>
            <person name="Adriaenssens E.M."/>
            <person name="Foster-Nyarko E."/>
            <person name="Jarju S."/>
            <person name="Secka A."/>
            <person name="Antonio M."/>
            <person name="Oren A."/>
            <person name="Chaudhuri R.R."/>
            <person name="La Ragione R."/>
            <person name="Hildebrand F."/>
            <person name="Pallen M.J."/>
        </authorList>
    </citation>
    <scope>NUCLEOTIDE SEQUENCE</scope>
    <source>
        <strain evidence="2">CHK174-6876</strain>
    </source>
</reference>